<protein>
    <submittedName>
        <fullName evidence="1">Uncharacterized protein</fullName>
    </submittedName>
</protein>
<sequence length="69" mass="7518">MKKRVPRLGEDWTRAGMTAEITIAALALGIKDKLRNGEESKVGTSRAINKIKGTTKRASTQQTKSSMTV</sequence>
<accession>A0AAV7M2S4</accession>
<evidence type="ECO:0000313" key="1">
    <source>
        <dbReference type="EMBL" id="KAJ1096889.1"/>
    </source>
</evidence>
<reference evidence="1" key="1">
    <citation type="journal article" date="2022" name="bioRxiv">
        <title>Sequencing and chromosome-scale assembly of the giantPleurodeles waltlgenome.</title>
        <authorList>
            <person name="Brown T."/>
            <person name="Elewa A."/>
            <person name="Iarovenko S."/>
            <person name="Subramanian E."/>
            <person name="Araus A.J."/>
            <person name="Petzold A."/>
            <person name="Susuki M."/>
            <person name="Suzuki K.-i.T."/>
            <person name="Hayashi T."/>
            <person name="Toyoda A."/>
            <person name="Oliveira C."/>
            <person name="Osipova E."/>
            <person name="Leigh N.D."/>
            <person name="Simon A."/>
            <person name="Yun M.H."/>
        </authorList>
    </citation>
    <scope>NUCLEOTIDE SEQUENCE</scope>
    <source>
        <strain evidence="1">20211129_DDA</strain>
        <tissue evidence="1">Liver</tissue>
    </source>
</reference>
<dbReference type="AlphaFoldDB" id="A0AAV7M2S4"/>
<proteinExistence type="predicted"/>
<dbReference type="EMBL" id="JANPWB010000014">
    <property type="protein sequence ID" value="KAJ1096889.1"/>
    <property type="molecule type" value="Genomic_DNA"/>
</dbReference>
<gene>
    <name evidence="1" type="ORF">NDU88_002019</name>
</gene>
<comment type="caution">
    <text evidence="1">The sequence shown here is derived from an EMBL/GenBank/DDBJ whole genome shotgun (WGS) entry which is preliminary data.</text>
</comment>
<keyword evidence="2" id="KW-1185">Reference proteome</keyword>
<dbReference type="Proteomes" id="UP001066276">
    <property type="component" value="Chromosome 10"/>
</dbReference>
<name>A0AAV7M2S4_PLEWA</name>
<evidence type="ECO:0000313" key="2">
    <source>
        <dbReference type="Proteomes" id="UP001066276"/>
    </source>
</evidence>
<organism evidence="1 2">
    <name type="scientific">Pleurodeles waltl</name>
    <name type="common">Iberian ribbed newt</name>
    <dbReference type="NCBI Taxonomy" id="8319"/>
    <lineage>
        <taxon>Eukaryota</taxon>
        <taxon>Metazoa</taxon>
        <taxon>Chordata</taxon>
        <taxon>Craniata</taxon>
        <taxon>Vertebrata</taxon>
        <taxon>Euteleostomi</taxon>
        <taxon>Amphibia</taxon>
        <taxon>Batrachia</taxon>
        <taxon>Caudata</taxon>
        <taxon>Salamandroidea</taxon>
        <taxon>Salamandridae</taxon>
        <taxon>Pleurodelinae</taxon>
        <taxon>Pleurodeles</taxon>
    </lineage>
</organism>